<dbReference type="InParanoid" id="C7Z3L4"/>
<dbReference type="VEuPathDB" id="FungiDB:NECHADRAFT_46453"/>
<accession>C7Z3L4</accession>
<name>C7Z3L4_FUSV7</name>
<sequence length="338" mass="38597">MEVISETRLSRHKGLFDLIPRHYRQTLHQGPLHIADGDKKFWRFAITIPKYVDPADFKDRNESESFLSPKATNIPLPSTFTLYDGGQTKGFVEYFVRASLRSKDENRKEAKLPITITNHSPLVGSRLLTRIYFYSIVSYGLIPGMEEAKLSLPQIIKQAMKTSSVPKFGFNLRMDMPEVIQINDPTPIPIRLQAIMKRNFTSDDIKKIPPKIKLKWISIQIIATTEVICEDAHTRVEESEADLDIMNRISIRGQDVYIPCTEDGSFIDIGDLIDLRLDQYHNVCPQHQGTAPFTPSFVTYNIRRFHRLKWVVAVELGGQVVQKTETIMLKILGPSRAG</sequence>
<dbReference type="AlphaFoldDB" id="C7Z3L4"/>
<dbReference type="EMBL" id="GG698909">
    <property type="protein sequence ID" value="EEU41155.1"/>
    <property type="molecule type" value="Genomic_DNA"/>
</dbReference>
<dbReference type="HOGENOM" id="CLU_042066_1_0_1"/>
<reference evidence="1 2" key="1">
    <citation type="journal article" date="2009" name="PLoS Genet.">
        <title>The genome of Nectria haematococca: contribution of supernumerary chromosomes to gene expansion.</title>
        <authorList>
            <person name="Coleman J.J."/>
            <person name="Rounsley S.D."/>
            <person name="Rodriguez-Carres M."/>
            <person name="Kuo A."/>
            <person name="Wasmann C.C."/>
            <person name="Grimwood J."/>
            <person name="Schmutz J."/>
            <person name="Taga M."/>
            <person name="White G.J."/>
            <person name="Zhou S."/>
            <person name="Schwartz D.C."/>
            <person name="Freitag M."/>
            <person name="Ma L.J."/>
            <person name="Danchin E.G."/>
            <person name="Henrissat B."/>
            <person name="Coutinho P.M."/>
            <person name="Nelson D.R."/>
            <person name="Straney D."/>
            <person name="Napoli C.A."/>
            <person name="Barker B.M."/>
            <person name="Gribskov M."/>
            <person name="Rep M."/>
            <person name="Kroken S."/>
            <person name="Molnar I."/>
            <person name="Rensing C."/>
            <person name="Kennell J.C."/>
            <person name="Zamora J."/>
            <person name="Farman M.L."/>
            <person name="Selker E.U."/>
            <person name="Salamov A."/>
            <person name="Shapiro H."/>
            <person name="Pangilinan J."/>
            <person name="Lindquist E."/>
            <person name="Lamers C."/>
            <person name="Grigoriev I.V."/>
            <person name="Geiser D.M."/>
            <person name="Covert S.F."/>
            <person name="Temporini E."/>
            <person name="Vanetten H.D."/>
        </authorList>
    </citation>
    <scope>NUCLEOTIDE SEQUENCE [LARGE SCALE GENOMIC DNA]</scope>
    <source>
        <strain evidence="2">ATCC MYA-4622 / CBS 123669 / FGSC 9596 / NRRL 45880 / 77-13-4</strain>
    </source>
</reference>
<evidence type="ECO:0000313" key="1">
    <source>
        <dbReference type="EMBL" id="EEU41155.1"/>
    </source>
</evidence>
<dbReference type="Proteomes" id="UP000005206">
    <property type="component" value="Chromosome 8"/>
</dbReference>
<dbReference type="OrthoDB" id="2333384at2759"/>
<dbReference type="GeneID" id="9675455"/>
<evidence type="ECO:0008006" key="3">
    <source>
        <dbReference type="Google" id="ProtNLM"/>
    </source>
</evidence>
<organism evidence="1 2">
    <name type="scientific">Fusarium vanettenii (strain ATCC MYA-4622 / CBS 123669 / FGSC 9596 / NRRL 45880 / 77-13-4)</name>
    <name type="common">Fusarium solani subsp. pisi</name>
    <dbReference type="NCBI Taxonomy" id="660122"/>
    <lineage>
        <taxon>Eukaryota</taxon>
        <taxon>Fungi</taxon>
        <taxon>Dikarya</taxon>
        <taxon>Ascomycota</taxon>
        <taxon>Pezizomycotina</taxon>
        <taxon>Sordariomycetes</taxon>
        <taxon>Hypocreomycetidae</taxon>
        <taxon>Hypocreales</taxon>
        <taxon>Nectriaceae</taxon>
        <taxon>Fusarium</taxon>
        <taxon>Fusarium solani species complex</taxon>
        <taxon>Fusarium vanettenii</taxon>
    </lineage>
</organism>
<proteinExistence type="predicted"/>
<gene>
    <name evidence="1" type="ORF">NECHADRAFT_46453</name>
</gene>
<protein>
    <recommendedName>
        <fullName evidence="3">Arrestin C-terminal-like domain-containing protein</fullName>
    </recommendedName>
</protein>
<dbReference type="RefSeq" id="XP_003046868.1">
    <property type="nucleotide sequence ID" value="XM_003046822.1"/>
</dbReference>
<keyword evidence="2" id="KW-1185">Reference proteome</keyword>
<dbReference type="eggNOG" id="ENOG502SPEF">
    <property type="taxonomic scope" value="Eukaryota"/>
</dbReference>
<dbReference type="KEGG" id="nhe:NECHADRAFT_46453"/>
<dbReference type="OMA" id="SHYRGRW"/>
<evidence type="ECO:0000313" key="2">
    <source>
        <dbReference type="Proteomes" id="UP000005206"/>
    </source>
</evidence>